<proteinExistence type="inferred from homology"/>
<reference evidence="3" key="1">
    <citation type="submission" date="2022-09" db="EMBL/GenBank/DDBJ databases">
        <title>Isolation and characterization of 3-chlorobenzoate degrading bacteria from soils in Shizuoka.</title>
        <authorList>
            <person name="Ifat A."/>
            <person name="Ogawa N."/>
            <person name="Kimbara K."/>
            <person name="Moriuchi R."/>
            <person name="Dohra H."/>
            <person name="Shintani M."/>
        </authorList>
    </citation>
    <scope>NUCLEOTIDE SEQUENCE</scope>
    <source>
        <strain evidence="3">19CS4-2</strain>
    </source>
</reference>
<comment type="caution">
    <text evidence="3">The sequence shown here is derived from an EMBL/GenBank/DDBJ whole genome shotgun (WGS) entry which is preliminary data.</text>
</comment>
<organism evidence="3 4">
    <name type="scientific">Caballeronia novacaledonica</name>
    <dbReference type="NCBI Taxonomy" id="1544861"/>
    <lineage>
        <taxon>Bacteria</taxon>
        <taxon>Pseudomonadati</taxon>
        <taxon>Pseudomonadota</taxon>
        <taxon>Betaproteobacteria</taxon>
        <taxon>Burkholderiales</taxon>
        <taxon>Burkholderiaceae</taxon>
        <taxon>Caballeronia</taxon>
    </lineage>
</organism>
<name>A0AA37MJI0_9BURK</name>
<dbReference type="GO" id="GO:0003700">
    <property type="term" value="F:DNA-binding transcription factor activity"/>
    <property type="evidence" value="ECO:0007669"/>
    <property type="project" value="TreeGrafter"/>
</dbReference>
<dbReference type="GO" id="GO:0006351">
    <property type="term" value="P:DNA-templated transcription"/>
    <property type="evidence" value="ECO:0007669"/>
    <property type="project" value="TreeGrafter"/>
</dbReference>
<evidence type="ECO:0000313" key="3">
    <source>
        <dbReference type="EMBL" id="GJH30015.1"/>
    </source>
</evidence>
<dbReference type="Pfam" id="PF03466">
    <property type="entry name" value="LysR_substrate"/>
    <property type="match status" value="1"/>
</dbReference>
<dbReference type="InterPro" id="IPR005119">
    <property type="entry name" value="LysR_subst-bd"/>
</dbReference>
<evidence type="ECO:0000256" key="1">
    <source>
        <dbReference type="ARBA" id="ARBA00009437"/>
    </source>
</evidence>
<protein>
    <recommendedName>
        <fullName evidence="2">LysR substrate-binding domain-containing protein</fullName>
    </recommendedName>
</protein>
<sequence>MDSTRSQYAQIASSFAMVRELSGVPRGLVRVTAPVAFARQQLVPKLPDFLAANPEVRVQLEVSDRVASLSAEGFDLAIRHSFEAPETHVAWKLCSTYSVVVASRAYLRKRGTPKSPEILHAMTVCSIRVQQGSQRGHLSAKGRERDLILA</sequence>
<comment type="similarity">
    <text evidence="1">Belongs to the LysR transcriptional regulatory family.</text>
</comment>
<dbReference type="PANTHER" id="PTHR30537">
    <property type="entry name" value="HTH-TYPE TRANSCRIPTIONAL REGULATOR"/>
    <property type="match status" value="1"/>
</dbReference>
<gene>
    <name evidence="3" type="ORF">CBA19CS42_35885</name>
</gene>
<dbReference type="EMBL" id="BPUS01000030">
    <property type="protein sequence ID" value="GJH30015.1"/>
    <property type="molecule type" value="Genomic_DNA"/>
</dbReference>
<dbReference type="PANTHER" id="PTHR30537:SF5">
    <property type="entry name" value="HTH-TYPE TRANSCRIPTIONAL ACTIVATOR TTDR-RELATED"/>
    <property type="match status" value="1"/>
</dbReference>
<accession>A0AA37MJI0</accession>
<dbReference type="Proteomes" id="UP001055111">
    <property type="component" value="Unassembled WGS sequence"/>
</dbReference>
<dbReference type="Gene3D" id="3.40.190.290">
    <property type="match status" value="1"/>
</dbReference>
<dbReference type="InterPro" id="IPR058163">
    <property type="entry name" value="LysR-type_TF_proteobact-type"/>
</dbReference>
<evidence type="ECO:0000259" key="2">
    <source>
        <dbReference type="Pfam" id="PF03466"/>
    </source>
</evidence>
<dbReference type="SUPFAM" id="SSF53850">
    <property type="entry name" value="Periplasmic binding protein-like II"/>
    <property type="match status" value="1"/>
</dbReference>
<feature type="domain" description="LysR substrate-binding" evidence="2">
    <location>
        <begin position="23"/>
        <end position="135"/>
    </location>
</feature>
<dbReference type="GO" id="GO:0043565">
    <property type="term" value="F:sequence-specific DNA binding"/>
    <property type="evidence" value="ECO:0007669"/>
    <property type="project" value="TreeGrafter"/>
</dbReference>
<dbReference type="AlphaFoldDB" id="A0AA37MJI0"/>
<evidence type="ECO:0000313" key="4">
    <source>
        <dbReference type="Proteomes" id="UP001055111"/>
    </source>
</evidence>